<feature type="domain" description="HTH myb-type" evidence="8">
    <location>
        <begin position="111"/>
        <end position="162"/>
    </location>
</feature>
<dbReference type="InterPro" id="IPR001005">
    <property type="entry name" value="SANT/Myb"/>
</dbReference>
<name>Q6CS40_KLULA</name>
<evidence type="ECO:0000313" key="10">
    <source>
        <dbReference type="Proteomes" id="UP000000598"/>
    </source>
</evidence>
<organism evidence="9 10">
    <name type="scientific">Kluyveromyces lactis (strain ATCC 8585 / CBS 2359 / DSM 70799 / NBRC 1267 / NRRL Y-1140 / WM37)</name>
    <name type="common">Yeast</name>
    <name type="synonym">Candida sphaerica</name>
    <dbReference type="NCBI Taxonomy" id="284590"/>
    <lineage>
        <taxon>Eukaryota</taxon>
        <taxon>Fungi</taxon>
        <taxon>Dikarya</taxon>
        <taxon>Ascomycota</taxon>
        <taxon>Saccharomycotina</taxon>
        <taxon>Saccharomycetes</taxon>
        <taxon>Saccharomycetales</taxon>
        <taxon>Saccharomycetaceae</taxon>
        <taxon>Kluyveromyces</taxon>
    </lineage>
</organism>
<feature type="region of interest" description="Disordered" evidence="6">
    <location>
        <begin position="1"/>
        <end position="53"/>
    </location>
</feature>
<keyword evidence="4" id="KW-0804">Transcription</keyword>
<dbReference type="InParanoid" id="Q6CS40"/>
<feature type="compositionally biased region" description="Low complexity" evidence="6">
    <location>
        <begin position="211"/>
        <end position="226"/>
    </location>
</feature>
<dbReference type="EMBL" id="CR382124">
    <property type="protein sequence ID" value="CAH00345.1"/>
    <property type="molecule type" value="Genomic_DNA"/>
</dbReference>
<dbReference type="PROSITE" id="PS51294">
    <property type="entry name" value="HTH_MYB"/>
    <property type="match status" value="2"/>
</dbReference>
<gene>
    <name evidence="9" type="ORF">KLLA0_D04158g</name>
</gene>
<dbReference type="RefSeq" id="XP_453249.1">
    <property type="nucleotide sequence ID" value="XM_453249.1"/>
</dbReference>
<dbReference type="PANTHER" id="PTHR46621:SF1">
    <property type="entry name" value="SNRNA-ACTIVATING PROTEIN COMPLEX SUBUNIT 4"/>
    <property type="match status" value="1"/>
</dbReference>
<dbReference type="GO" id="GO:0042795">
    <property type="term" value="P:snRNA transcription by RNA polymerase II"/>
    <property type="evidence" value="ECO:0007669"/>
    <property type="project" value="TreeGrafter"/>
</dbReference>
<protein>
    <submittedName>
        <fullName evidence="9">KLLA0D04158p</fullName>
    </submittedName>
</protein>
<dbReference type="CDD" id="cd00167">
    <property type="entry name" value="SANT"/>
    <property type="match status" value="2"/>
</dbReference>
<reference evidence="9 10" key="1">
    <citation type="journal article" date="2004" name="Nature">
        <title>Genome evolution in yeasts.</title>
        <authorList>
            <consortium name="Genolevures"/>
            <person name="Dujon B."/>
            <person name="Sherman D."/>
            <person name="Fischer G."/>
            <person name="Durrens P."/>
            <person name="Casaregola S."/>
            <person name="Lafontaine I."/>
            <person name="de Montigny J."/>
            <person name="Marck C."/>
            <person name="Neuveglise C."/>
            <person name="Talla E."/>
            <person name="Goffard N."/>
            <person name="Frangeul L."/>
            <person name="Aigle M."/>
            <person name="Anthouard V."/>
            <person name="Babour A."/>
            <person name="Barbe V."/>
            <person name="Barnay S."/>
            <person name="Blanchin S."/>
            <person name="Beckerich J.M."/>
            <person name="Beyne E."/>
            <person name="Bleykasten C."/>
            <person name="Boisrame A."/>
            <person name="Boyer J."/>
            <person name="Cattolico L."/>
            <person name="Confanioleri F."/>
            <person name="de Daruvar A."/>
            <person name="Despons L."/>
            <person name="Fabre E."/>
            <person name="Fairhead C."/>
            <person name="Ferry-Dumazet H."/>
            <person name="Groppi A."/>
            <person name="Hantraye F."/>
            <person name="Hennequin C."/>
            <person name="Jauniaux N."/>
            <person name="Joyet P."/>
            <person name="Kachouri R."/>
            <person name="Kerrest A."/>
            <person name="Koszul R."/>
            <person name="Lemaire M."/>
            <person name="Lesur I."/>
            <person name="Ma L."/>
            <person name="Muller H."/>
            <person name="Nicaud J.M."/>
            <person name="Nikolski M."/>
            <person name="Oztas S."/>
            <person name="Ozier-Kalogeropoulos O."/>
            <person name="Pellenz S."/>
            <person name="Potier S."/>
            <person name="Richard G.F."/>
            <person name="Straub M.L."/>
            <person name="Suleau A."/>
            <person name="Swennene D."/>
            <person name="Tekaia F."/>
            <person name="Wesolowski-Louvel M."/>
            <person name="Westhof E."/>
            <person name="Wirth B."/>
            <person name="Zeniou-Meyer M."/>
            <person name="Zivanovic I."/>
            <person name="Bolotin-Fukuhara M."/>
            <person name="Thierry A."/>
            <person name="Bouchier C."/>
            <person name="Caudron B."/>
            <person name="Scarpelli C."/>
            <person name="Gaillardin C."/>
            <person name="Weissenbach J."/>
            <person name="Wincker P."/>
            <person name="Souciet J.L."/>
        </authorList>
    </citation>
    <scope>NUCLEOTIDE SEQUENCE [LARGE SCALE GENOMIC DNA]</scope>
    <source>
        <strain evidence="10">ATCC 8585 / CBS 2359 / DSM 70799 / NBRC 1267 / NRRL Y-1140 / WM37</strain>
    </source>
</reference>
<keyword evidence="2" id="KW-0805">Transcription regulation</keyword>
<keyword evidence="3" id="KW-0238">DNA-binding</keyword>
<dbReference type="eggNOG" id="KOG0048">
    <property type="taxonomic scope" value="Eukaryota"/>
</dbReference>
<evidence type="ECO:0000259" key="8">
    <source>
        <dbReference type="PROSITE" id="PS51294"/>
    </source>
</evidence>
<feature type="domain" description="HTH myb-type" evidence="8">
    <location>
        <begin position="55"/>
        <end position="110"/>
    </location>
</feature>
<dbReference type="FunFam" id="1.10.10.60:FF:000010">
    <property type="entry name" value="Transcriptional activator Myb isoform A"/>
    <property type="match status" value="1"/>
</dbReference>
<feature type="compositionally biased region" description="Polar residues" evidence="6">
    <location>
        <begin position="472"/>
        <end position="481"/>
    </location>
</feature>
<evidence type="ECO:0000256" key="6">
    <source>
        <dbReference type="SAM" id="MobiDB-lite"/>
    </source>
</evidence>
<dbReference type="HOGENOM" id="CLU_526819_0_0_1"/>
<dbReference type="AlphaFoldDB" id="Q6CS40"/>
<dbReference type="PANTHER" id="PTHR46621">
    <property type="entry name" value="SNRNA-ACTIVATING PROTEIN COMPLEX SUBUNIT 4"/>
    <property type="match status" value="1"/>
</dbReference>
<sequence>MKPPKTKGKQNKRQDAAPTSSPKDIEESTSVKAESEDSVSTESTASDQMSTSSLTKKTIKGLWSAEEDKMLLSLIEVYGPSRWVEISHQLKTRTAKQCRERYHQNLRPNLNKSPISIEEGDAIKGLVAKHGFRWTLIAKLLNTNRSDNSIKNWWKTNVKKKQRNVFRDSNPSGTMAKDFDMMAGPEINPHLLHGGSPQFLKNHHPHDRDPSSSCESNSPKSDCSSPIDHISNRRNYVSPIDQYGQRLQLHSHPHFVHMLPMGPNFIQRPLLPQDMHNNHRGIAVQPYIPYPQYAPATHMSANMFPILVHNANVQVETVSNDNTHNNHNDNTTNINDGVSNTIHTQSINHGSDASTEIQHHMYASLPPPIGTYMGPIIPHSHLMPPQTLSQGAGTIPAKIEETQPAQPIMQHPNLPVQQTQPQQLIRIPHGTGTETKDSKFVVPSSPMANTSVQHMPMSNIPNSPAIQQNFSEKTEASTGVDTSHHVTEPPSNKLPSFEELTQKMKLNNSSNNNPNLK</sequence>
<evidence type="ECO:0000259" key="7">
    <source>
        <dbReference type="PROSITE" id="PS50090"/>
    </source>
</evidence>
<dbReference type="GO" id="GO:0000978">
    <property type="term" value="F:RNA polymerase II cis-regulatory region sequence-specific DNA binding"/>
    <property type="evidence" value="ECO:0007669"/>
    <property type="project" value="TreeGrafter"/>
</dbReference>
<dbReference type="GeneID" id="2893398"/>
<dbReference type="GO" id="GO:0019185">
    <property type="term" value="C:snRNA-activating protein complex"/>
    <property type="evidence" value="ECO:0007669"/>
    <property type="project" value="TreeGrafter"/>
</dbReference>
<feature type="region of interest" description="Disordered" evidence="6">
    <location>
        <begin position="472"/>
        <end position="517"/>
    </location>
</feature>
<evidence type="ECO:0000256" key="4">
    <source>
        <dbReference type="ARBA" id="ARBA00023163"/>
    </source>
</evidence>
<feature type="compositionally biased region" description="Polar residues" evidence="6">
    <location>
        <begin position="17"/>
        <end position="53"/>
    </location>
</feature>
<dbReference type="Proteomes" id="UP000000598">
    <property type="component" value="Chromosome D"/>
</dbReference>
<evidence type="ECO:0000313" key="9">
    <source>
        <dbReference type="EMBL" id="CAH00345.1"/>
    </source>
</evidence>
<keyword evidence="5" id="KW-0539">Nucleus</keyword>
<feature type="compositionally biased region" description="Basic residues" evidence="6">
    <location>
        <begin position="1"/>
        <end position="11"/>
    </location>
</feature>
<accession>Q6CS40</accession>
<dbReference type="Gene3D" id="1.10.10.60">
    <property type="entry name" value="Homeodomain-like"/>
    <property type="match status" value="2"/>
</dbReference>
<feature type="compositionally biased region" description="Low complexity" evidence="6">
    <location>
        <begin position="507"/>
        <end position="517"/>
    </location>
</feature>
<feature type="region of interest" description="Disordered" evidence="6">
    <location>
        <begin position="185"/>
        <end position="230"/>
    </location>
</feature>
<dbReference type="InterPro" id="IPR051575">
    <property type="entry name" value="Myb-like_DNA-bd"/>
</dbReference>
<feature type="domain" description="Myb-like" evidence="7">
    <location>
        <begin position="55"/>
        <end position="106"/>
    </location>
</feature>
<dbReference type="SUPFAM" id="SSF46689">
    <property type="entry name" value="Homeodomain-like"/>
    <property type="match status" value="1"/>
</dbReference>
<dbReference type="GO" id="GO:0001006">
    <property type="term" value="F:RNA polymerase III type 3 promoter sequence-specific DNA binding"/>
    <property type="evidence" value="ECO:0007669"/>
    <property type="project" value="TreeGrafter"/>
</dbReference>
<evidence type="ECO:0000256" key="1">
    <source>
        <dbReference type="ARBA" id="ARBA00022737"/>
    </source>
</evidence>
<dbReference type="InterPro" id="IPR017930">
    <property type="entry name" value="Myb_dom"/>
</dbReference>
<evidence type="ECO:0000256" key="5">
    <source>
        <dbReference type="ARBA" id="ARBA00023242"/>
    </source>
</evidence>
<dbReference type="GO" id="GO:0042796">
    <property type="term" value="P:snRNA transcription by RNA polymerase III"/>
    <property type="evidence" value="ECO:0007669"/>
    <property type="project" value="TreeGrafter"/>
</dbReference>
<proteinExistence type="predicted"/>
<dbReference type="KEGG" id="kla:KLLA0_D04158g"/>
<dbReference type="SMART" id="SM00717">
    <property type="entry name" value="SANT"/>
    <property type="match status" value="2"/>
</dbReference>
<evidence type="ECO:0000256" key="2">
    <source>
        <dbReference type="ARBA" id="ARBA00023015"/>
    </source>
</evidence>
<dbReference type="PaxDb" id="284590-Q6CS40"/>
<keyword evidence="10" id="KW-1185">Reference proteome</keyword>
<dbReference type="STRING" id="284590.Q6CS40"/>
<keyword evidence="1" id="KW-0677">Repeat</keyword>
<evidence type="ECO:0000256" key="3">
    <source>
        <dbReference type="ARBA" id="ARBA00023125"/>
    </source>
</evidence>
<dbReference type="PROSITE" id="PS50090">
    <property type="entry name" value="MYB_LIKE"/>
    <property type="match status" value="2"/>
</dbReference>
<feature type="domain" description="Myb-like" evidence="7">
    <location>
        <begin position="107"/>
        <end position="158"/>
    </location>
</feature>
<dbReference type="InterPro" id="IPR009057">
    <property type="entry name" value="Homeodomain-like_sf"/>
</dbReference>
<dbReference type="Pfam" id="PF13921">
    <property type="entry name" value="Myb_DNA-bind_6"/>
    <property type="match status" value="1"/>
</dbReference>